<name>A0ABT5JZV9_9BURK</name>
<protein>
    <submittedName>
        <fullName evidence="2">Uncharacterized protein</fullName>
    </submittedName>
</protein>
<keyword evidence="1" id="KW-1133">Transmembrane helix</keyword>
<evidence type="ECO:0000256" key="1">
    <source>
        <dbReference type="SAM" id="Phobius"/>
    </source>
</evidence>
<keyword evidence="1" id="KW-0472">Membrane</keyword>
<comment type="caution">
    <text evidence="2">The sequence shown here is derived from an EMBL/GenBank/DDBJ whole genome shotgun (WGS) entry which is preliminary data.</text>
</comment>
<gene>
    <name evidence="2" type="ORF">OIK44_11785</name>
</gene>
<feature type="transmembrane region" description="Helical" evidence="1">
    <location>
        <begin position="5"/>
        <end position="27"/>
    </location>
</feature>
<dbReference type="InterPro" id="IPR046559">
    <property type="entry name" value="DUF6713"/>
</dbReference>
<evidence type="ECO:0000313" key="2">
    <source>
        <dbReference type="EMBL" id="MDC8758270.1"/>
    </source>
</evidence>
<accession>A0ABT5JZV9</accession>
<evidence type="ECO:0000313" key="3">
    <source>
        <dbReference type="Proteomes" id="UP001221208"/>
    </source>
</evidence>
<dbReference type="EMBL" id="JAQQXR010000004">
    <property type="protein sequence ID" value="MDC8758270.1"/>
    <property type="molecule type" value="Genomic_DNA"/>
</dbReference>
<dbReference type="Proteomes" id="UP001221208">
    <property type="component" value="Unassembled WGS sequence"/>
</dbReference>
<organism evidence="2 3">
    <name type="scientific">Janthinobacterium fluminis</name>
    <dbReference type="NCBI Taxonomy" id="2987524"/>
    <lineage>
        <taxon>Bacteria</taxon>
        <taxon>Pseudomonadati</taxon>
        <taxon>Pseudomonadota</taxon>
        <taxon>Betaproteobacteria</taxon>
        <taxon>Burkholderiales</taxon>
        <taxon>Oxalobacteraceae</taxon>
        <taxon>Janthinobacterium</taxon>
    </lineage>
</organism>
<sequence length="62" mass="6324">MVRTLYLLTFTLLMAAIHAGFLLAGFAQFELPLSLAIIAGCGLAGLALLAAARAAQAEFSGA</sequence>
<keyword evidence="3" id="KW-1185">Reference proteome</keyword>
<proteinExistence type="predicted"/>
<keyword evidence="1" id="KW-0812">Transmembrane</keyword>
<feature type="transmembrane region" description="Helical" evidence="1">
    <location>
        <begin position="33"/>
        <end position="52"/>
    </location>
</feature>
<reference evidence="2 3" key="1">
    <citation type="submission" date="2022-10" db="EMBL/GenBank/DDBJ databases">
        <title>Janthinobacterium sp. hw3 Genome sequencing.</title>
        <authorList>
            <person name="Park S."/>
        </authorList>
    </citation>
    <scope>NUCLEOTIDE SEQUENCE [LARGE SCALE GENOMIC DNA]</scope>
    <source>
        <strain evidence="3">hw3</strain>
    </source>
</reference>
<dbReference type="Pfam" id="PF20460">
    <property type="entry name" value="DUF6713"/>
    <property type="match status" value="1"/>
</dbReference>